<dbReference type="Proteomes" id="UP001056120">
    <property type="component" value="Linkage Group LG10"/>
</dbReference>
<reference evidence="1 2" key="2">
    <citation type="journal article" date="2022" name="Mol. Ecol. Resour.">
        <title>The genomes of chicory, endive, great burdock and yacon provide insights into Asteraceae paleo-polyploidization history and plant inulin production.</title>
        <authorList>
            <person name="Fan W."/>
            <person name="Wang S."/>
            <person name="Wang H."/>
            <person name="Wang A."/>
            <person name="Jiang F."/>
            <person name="Liu H."/>
            <person name="Zhao H."/>
            <person name="Xu D."/>
            <person name="Zhang Y."/>
        </authorList>
    </citation>
    <scope>NUCLEOTIDE SEQUENCE [LARGE SCALE GENOMIC DNA]</scope>
    <source>
        <strain evidence="2">cv. Yunnan</strain>
        <tissue evidence="1">Leaves</tissue>
    </source>
</reference>
<protein>
    <submittedName>
        <fullName evidence="1">Uncharacterized protein</fullName>
    </submittedName>
</protein>
<sequence length="435" mass="49040">MNKFYAENYTKHHIDDNESGISTINFFLDCLLLLMGRFTSKQFDTAMMEHIPHITRVVASQLCSADDDVINGAVSILKATIFGTNHLASGCNLTDNKQMKSVLPLLLNLLDERDGTARAVVTLVAEYCSMQDIANHLLDCLKDEEDIIRAHANKLLTLVDASLVLPALVYLIYSPDFKISLMAPFLVDPSLVLPALVLLISSPDATLYSSATTTLLGVLTYHNQKPEIISMLLDCLCSLDATLDHQKTAENYRLEGLKGDVDKVLKLIPEWSRSFNNFFLYANHSVIVYLKSSKLLFSMLVTYNRNPGCNRNKLAFEVHLRLTNNNRKYTYDSHKANKQEVTFGKKLIKSLDPTLHFLTTRMSLEEILVKNWKLLVGPLVDKMFAESSNPIMVKFLSYISDYLGAEADIVFQQILLHTELQTEYVAYLNIHVCSS</sequence>
<accession>A0ACB9I3R5</accession>
<comment type="caution">
    <text evidence="1">The sequence shown here is derived from an EMBL/GenBank/DDBJ whole genome shotgun (WGS) entry which is preliminary data.</text>
</comment>
<name>A0ACB9I3R5_9ASTR</name>
<keyword evidence="2" id="KW-1185">Reference proteome</keyword>
<evidence type="ECO:0000313" key="2">
    <source>
        <dbReference type="Proteomes" id="UP001056120"/>
    </source>
</evidence>
<gene>
    <name evidence="1" type="ORF">L1987_30231</name>
</gene>
<evidence type="ECO:0000313" key="1">
    <source>
        <dbReference type="EMBL" id="KAI3802106.1"/>
    </source>
</evidence>
<reference evidence="2" key="1">
    <citation type="journal article" date="2022" name="Mol. Ecol. Resour.">
        <title>The genomes of chicory, endive, great burdock and yacon provide insights into Asteraceae palaeo-polyploidization history and plant inulin production.</title>
        <authorList>
            <person name="Fan W."/>
            <person name="Wang S."/>
            <person name="Wang H."/>
            <person name="Wang A."/>
            <person name="Jiang F."/>
            <person name="Liu H."/>
            <person name="Zhao H."/>
            <person name="Xu D."/>
            <person name="Zhang Y."/>
        </authorList>
    </citation>
    <scope>NUCLEOTIDE SEQUENCE [LARGE SCALE GENOMIC DNA]</scope>
    <source>
        <strain evidence="2">cv. Yunnan</strain>
    </source>
</reference>
<organism evidence="1 2">
    <name type="scientific">Smallanthus sonchifolius</name>
    <dbReference type="NCBI Taxonomy" id="185202"/>
    <lineage>
        <taxon>Eukaryota</taxon>
        <taxon>Viridiplantae</taxon>
        <taxon>Streptophyta</taxon>
        <taxon>Embryophyta</taxon>
        <taxon>Tracheophyta</taxon>
        <taxon>Spermatophyta</taxon>
        <taxon>Magnoliopsida</taxon>
        <taxon>eudicotyledons</taxon>
        <taxon>Gunneridae</taxon>
        <taxon>Pentapetalae</taxon>
        <taxon>asterids</taxon>
        <taxon>campanulids</taxon>
        <taxon>Asterales</taxon>
        <taxon>Asteraceae</taxon>
        <taxon>Asteroideae</taxon>
        <taxon>Heliantheae alliance</taxon>
        <taxon>Millerieae</taxon>
        <taxon>Smallanthus</taxon>
    </lineage>
</organism>
<dbReference type="EMBL" id="CM042027">
    <property type="protein sequence ID" value="KAI3802106.1"/>
    <property type="molecule type" value="Genomic_DNA"/>
</dbReference>
<proteinExistence type="predicted"/>